<proteinExistence type="predicted"/>
<dbReference type="Proteomes" id="UP000199708">
    <property type="component" value="Unassembled WGS sequence"/>
</dbReference>
<feature type="domain" description="RNase H type-1" evidence="1">
    <location>
        <begin position="1"/>
        <end position="129"/>
    </location>
</feature>
<dbReference type="CDD" id="cd09279">
    <property type="entry name" value="RNase_HI_like"/>
    <property type="match status" value="1"/>
</dbReference>
<dbReference type="Pfam" id="PF13456">
    <property type="entry name" value="RVT_3"/>
    <property type="match status" value="1"/>
</dbReference>
<protein>
    <submittedName>
        <fullName evidence="2">Ribonuclease HI</fullName>
    </submittedName>
</protein>
<dbReference type="GO" id="GO:0004523">
    <property type="term" value="F:RNA-DNA hybrid ribonuclease activity"/>
    <property type="evidence" value="ECO:0007669"/>
    <property type="project" value="InterPro"/>
</dbReference>
<dbReference type="PROSITE" id="PS50879">
    <property type="entry name" value="RNASE_H_1"/>
    <property type="match status" value="1"/>
</dbReference>
<evidence type="ECO:0000259" key="1">
    <source>
        <dbReference type="PROSITE" id="PS50879"/>
    </source>
</evidence>
<dbReference type="InterPro" id="IPR002156">
    <property type="entry name" value="RNaseH_domain"/>
</dbReference>
<evidence type="ECO:0000313" key="3">
    <source>
        <dbReference type="Proteomes" id="UP000199708"/>
    </source>
</evidence>
<dbReference type="InterPro" id="IPR036397">
    <property type="entry name" value="RNaseH_sf"/>
</dbReference>
<dbReference type="OrthoDB" id="7845843at2"/>
<evidence type="ECO:0000313" key="2">
    <source>
        <dbReference type="EMBL" id="SDG03645.1"/>
    </source>
</evidence>
<gene>
    <name evidence="2" type="ORF">SAMN05421791_102270</name>
</gene>
<dbReference type="InterPro" id="IPR012337">
    <property type="entry name" value="RNaseH-like_sf"/>
</dbReference>
<name>A0A1G7QYS0_9LACT</name>
<dbReference type="SUPFAM" id="SSF53098">
    <property type="entry name" value="Ribonuclease H-like"/>
    <property type="match status" value="1"/>
</dbReference>
<dbReference type="Gene3D" id="3.30.420.10">
    <property type="entry name" value="Ribonuclease H-like superfamily/Ribonuclease H"/>
    <property type="match status" value="1"/>
</dbReference>
<dbReference type="RefSeq" id="WP_090289348.1">
    <property type="nucleotide sequence ID" value="NZ_FNCK01000002.1"/>
</dbReference>
<dbReference type="EMBL" id="FNCK01000002">
    <property type="protein sequence ID" value="SDG03645.1"/>
    <property type="molecule type" value="Genomic_DNA"/>
</dbReference>
<keyword evidence="3" id="KW-1185">Reference proteome</keyword>
<dbReference type="GO" id="GO:0003676">
    <property type="term" value="F:nucleic acid binding"/>
    <property type="evidence" value="ECO:0007669"/>
    <property type="project" value="InterPro"/>
</dbReference>
<organism evidence="2 3">
    <name type="scientific">Facklamia miroungae</name>
    <dbReference type="NCBI Taxonomy" id="120956"/>
    <lineage>
        <taxon>Bacteria</taxon>
        <taxon>Bacillati</taxon>
        <taxon>Bacillota</taxon>
        <taxon>Bacilli</taxon>
        <taxon>Lactobacillales</taxon>
        <taxon>Aerococcaceae</taxon>
        <taxon>Facklamia</taxon>
    </lineage>
</organism>
<sequence length="146" mass="17033">MWIQIDAAFDPKTKEAGLAFLVFDKGNVDTHKFFLAKITDNHLAEFISLLLAMQWLKQQNLKANQLIQIKTDSKIVFQSINKQYAKKEHFKVLLTTILNEMNKYPLLFLKWIPEKENRAADQAAKQALHKQGQVSILDSYLFFDQY</sequence>
<dbReference type="AlphaFoldDB" id="A0A1G7QYS0"/>
<reference evidence="2 3" key="1">
    <citation type="submission" date="2016-10" db="EMBL/GenBank/DDBJ databases">
        <authorList>
            <person name="de Groot N.N."/>
        </authorList>
    </citation>
    <scope>NUCLEOTIDE SEQUENCE [LARGE SCALE GENOMIC DNA]</scope>
    <source>
        <strain evidence="2 3">ATCC BAA-466</strain>
    </source>
</reference>
<dbReference type="STRING" id="120956.SAMN05421791_102270"/>
<accession>A0A1G7QYS0</accession>